<dbReference type="Gene3D" id="3.80.10.10">
    <property type="entry name" value="Ribonuclease Inhibitor"/>
    <property type="match status" value="1"/>
</dbReference>
<evidence type="ECO:0000259" key="1">
    <source>
        <dbReference type="Pfam" id="PF12937"/>
    </source>
</evidence>
<dbReference type="Pfam" id="PF12937">
    <property type="entry name" value="F-box-like"/>
    <property type="match status" value="1"/>
</dbReference>
<dbReference type="SUPFAM" id="SSF52047">
    <property type="entry name" value="RNI-like"/>
    <property type="match status" value="1"/>
</dbReference>
<dbReference type="InterPro" id="IPR001810">
    <property type="entry name" value="F-box_dom"/>
</dbReference>
<sequence>MDTCPKCEFGAIRPYTPSVDANELLRSGVSSLHIYHASLLNDVANLERELRDIEPLFMQIRDRRSKLLKDLSSCKAFLAPVHTLPPETLLHIFKLASSDNDPLEAPWILGHVCSFWRSLSRSCPSLWTRIYIAADYPSPEFLKEYISLSRDLPIDLIVYERPYDEDVMAILEGLMMHSERWSTLEIDLDGKHIFELLNLASSPAVQLTKFHISPRFDSRLPKFRRDVLSNLFSASPIQYAYLAKILYSRMPINLTELRKFHICSFSPAEIYSMLQHTQHLTELTVTGQGLRRLTLPTSYSDISHTAVRKLSFFISGQIQESIENIAFPFGHVTLPALRQFQILLDLRDYREDYTRGYHNLIRSLLEEIGTLDHSGMVDFLHRSQCNLTTITLEVPMAVETFLLPILTQSPALQKLHVFVNTSVARDVFEVLVSERGLVPRLKELSIKEAPFPQDKSSLFEELDAFHRMILSRSGSDKHLKTLHLSLNTFWIEREIPVPVAQDSPFRDLFRIKDQGVDVKFLLEGQDCLVDGDARATFFGSS</sequence>
<dbReference type="Proteomes" id="UP001175226">
    <property type="component" value="Unassembled WGS sequence"/>
</dbReference>
<dbReference type="SUPFAM" id="SSF81383">
    <property type="entry name" value="F-box domain"/>
    <property type="match status" value="1"/>
</dbReference>
<accession>A0AA39MJ97</accession>
<evidence type="ECO:0000313" key="3">
    <source>
        <dbReference type="Proteomes" id="UP001175226"/>
    </source>
</evidence>
<organism evidence="2 3">
    <name type="scientific">Armillaria borealis</name>
    <dbReference type="NCBI Taxonomy" id="47425"/>
    <lineage>
        <taxon>Eukaryota</taxon>
        <taxon>Fungi</taxon>
        <taxon>Dikarya</taxon>
        <taxon>Basidiomycota</taxon>
        <taxon>Agaricomycotina</taxon>
        <taxon>Agaricomycetes</taxon>
        <taxon>Agaricomycetidae</taxon>
        <taxon>Agaricales</taxon>
        <taxon>Marasmiineae</taxon>
        <taxon>Physalacriaceae</taxon>
        <taxon>Armillaria</taxon>
    </lineage>
</organism>
<reference evidence="2" key="1">
    <citation type="submission" date="2023-06" db="EMBL/GenBank/DDBJ databases">
        <authorList>
            <consortium name="Lawrence Berkeley National Laboratory"/>
            <person name="Ahrendt S."/>
            <person name="Sahu N."/>
            <person name="Indic B."/>
            <person name="Wong-Bajracharya J."/>
            <person name="Merenyi Z."/>
            <person name="Ke H.-M."/>
            <person name="Monk M."/>
            <person name="Kocsube S."/>
            <person name="Drula E."/>
            <person name="Lipzen A."/>
            <person name="Balint B."/>
            <person name="Henrissat B."/>
            <person name="Andreopoulos B."/>
            <person name="Martin F.M."/>
            <person name="Harder C.B."/>
            <person name="Rigling D."/>
            <person name="Ford K.L."/>
            <person name="Foster G.D."/>
            <person name="Pangilinan J."/>
            <person name="Papanicolaou A."/>
            <person name="Barry K."/>
            <person name="LaButti K."/>
            <person name="Viragh M."/>
            <person name="Koriabine M."/>
            <person name="Yan M."/>
            <person name="Riley R."/>
            <person name="Champramary S."/>
            <person name="Plett K.L."/>
            <person name="Tsai I.J."/>
            <person name="Slot J."/>
            <person name="Sipos G."/>
            <person name="Plett J."/>
            <person name="Nagy L.G."/>
            <person name="Grigoriev I.V."/>
        </authorList>
    </citation>
    <scope>NUCLEOTIDE SEQUENCE</scope>
    <source>
        <strain evidence="2">FPL87.14</strain>
    </source>
</reference>
<dbReference type="AlphaFoldDB" id="A0AA39MJ97"/>
<dbReference type="EMBL" id="JAUEPT010000060">
    <property type="protein sequence ID" value="KAK0435739.1"/>
    <property type="molecule type" value="Genomic_DNA"/>
</dbReference>
<gene>
    <name evidence="2" type="ORF">EV421DRAFT_2087044</name>
</gene>
<comment type="caution">
    <text evidence="2">The sequence shown here is derived from an EMBL/GenBank/DDBJ whole genome shotgun (WGS) entry which is preliminary data.</text>
</comment>
<keyword evidence="3" id="KW-1185">Reference proteome</keyword>
<name>A0AA39MJ97_9AGAR</name>
<dbReference type="InterPro" id="IPR032675">
    <property type="entry name" value="LRR_dom_sf"/>
</dbReference>
<dbReference type="Gene3D" id="1.20.1280.50">
    <property type="match status" value="1"/>
</dbReference>
<evidence type="ECO:0000313" key="2">
    <source>
        <dbReference type="EMBL" id="KAK0435739.1"/>
    </source>
</evidence>
<feature type="domain" description="F-box" evidence="1">
    <location>
        <begin position="83"/>
        <end position="132"/>
    </location>
</feature>
<proteinExistence type="predicted"/>
<protein>
    <recommendedName>
        <fullName evidence="1">F-box domain-containing protein</fullName>
    </recommendedName>
</protein>
<dbReference type="InterPro" id="IPR036047">
    <property type="entry name" value="F-box-like_dom_sf"/>
</dbReference>